<protein>
    <submittedName>
        <fullName evidence="3">Uncharacterized protein</fullName>
    </submittedName>
</protein>
<feature type="signal peptide" evidence="2">
    <location>
        <begin position="1"/>
        <end position="27"/>
    </location>
</feature>
<keyword evidence="2" id="KW-0732">Signal</keyword>
<evidence type="ECO:0000313" key="4">
    <source>
        <dbReference type="Proteomes" id="UP000482960"/>
    </source>
</evidence>
<evidence type="ECO:0000313" key="3">
    <source>
        <dbReference type="EMBL" id="GFJ88246.1"/>
    </source>
</evidence>
<evidence type="ECO:0000256" key="2">
    <source>
        <dbReference type="SAM" id="SignalP"/>
    </source>
</evidence>
<feature type="chain" id="PRO_5028861336" evidence="2">
    <location>
        <begin position="28"/>
        <end position="252"/>
    </location>
</feature>
<keyword evidence="4" id="KW-1185">Reference proteome</keyword>
<feature type="compositionally biased region" description="Acidic residues" evidence="1">
    <location>
        <begin position="171"/>
        <end position="205"/>
    </location>
</feature>
<dbReference type="EMBL" id="BLPG01000001">
    <property type="protein sequence ID" value="GFJ88246.1"/>
    <property type="molecule type" value="Genomic_DNA"/>
</dbReference>
<dbReference type="AlphaFoldDB" id="A0A6V8L2A8"/>
<dbReference type="RefSeq" id="WP_173075528.1">
    <property type="nucleotide sequence ID" value="NZ_BAABJB010000006.1"/>
</dbReference>
<sequence>MQSWKKNGLMALGAGLLLAVGAGTALAGQGSETGAGASSAVQVARQVTWSVDTTSPVAFAGSLRTVATNAQRTAAQLRADGNSAGDYLAVNIRTSAADQLQLVVSATDLRVVGLTAPTSSEFFALDPNAPNFLPPPAGAGAGDANVSAARAADVPLTRRDALPRTLAEESAAAEDQDDAGQEDAGQEDVGQEDADQEDAGQEDEGAAAAPGIQDVLGAIDTLLQVVNGENVGLDQVLNAVDVMGQVLGLLLG</sequence>
<gene>
    <name evidence="3" type="ORF">Prum_018880</name>
</gene>
<evidence type="ECO:0000256" key="1">
    <source>
        <dbReference type="SAM" id="MobiDB-lite"/>
    </source>
</evidence>
<reference evidence="3 4" key="2">
    <citation type="submission" date="2020-03" db="EMBL/GenBank/DDBJ databases">
        <authorList>
            <person name="Ichikawa N."/>
            <person name="Kimura A."/>
            <person name="Kitahashi Y."/>
            <person name="Uohara A."/>
        </authorList>
    </citation>
    <scope>NUCLEOTIDE SEQUENCE [LARGE SCALE GENOMIC DNA]</scope>
    <source>
        <strain evidence="3 4">NBRC 108638</strain>
    </source>
</reference>
<proteinExistence type="predicted"/>
<name>A0A6V8L2A8_9ACTN</name>
<organism evidence="3 4">
    <name type="scientific">Phytohabitans rumicis</name>
    <dbReference type="NCBI Taxonomy" id="1076125"/>
    <lineage>
        <taxon>Bacteria</taxon>
        <taxon>Bacillati</taxon>
        <taxon>Actinomycetota</taxon>
        <taxon>Actinomycetes</taxon>
        <taxon>Micromonosporales</taxon>
        <taxon>Micromonosporaceae</taxon>
    </lineage>
</organism>
<accession>A0A6V8L2A8</accession>
<feature type="region of interest" description="Disordered" evidence="1">
    <location>
        <begin position="167"/>
        <end position="207"/>
    </location>
</feature>
<reference evidence="3 4" key="1">
    <citation type="submission" date="2020-03" db="EMBL/GenBank/DDBJ databases">
        <title>Whole genome shotgun sequence of Phytohabitans rumicis NBRC 108638.</title>
        <authorList>
            <person name="Komaki H."/>
            <person name="Tamura T."/>
        </authorList>
    </citation>
    <scope>NUCLEOTIDE SEQUENCE [LARGE SCALE GENOMIC DNA]</scope>
    <source>
        <strain evidence="3 4">NBRC 108638</strain>
    </source>
</reference>
<comment type="caution">
    <text evidence="3">The sequence shown here is derived from an EMBL/GenBank/DDBJ whole genome shotgun (WGS) entry which is preliminary data.</text>
</comment>
<dbReference type="Proteomes" id="UP000482960">
    <property type="component" value="Unassembled WGS sequence"/>
</dbReference>